<dbReference type="KEGG" id="rul:UC8_38560"/>
<evidence type="ECO:0000313" key="1">
    <source>
        <dbReference type="EMBL" id="QEG41828.1"/>
    </source>
</evidence>
<evidence type="ECO:0000313" key="2">
    <source>
        <dbReference type="Proteomes" id="UP000325286"/>
    </source>
</evidence>
<dbReference type="AlphaFoldDB" id="A0A5B9QS05"/>
<accession>A0A5B9QS05</accession>
<reference evidence="1 2" key="1">
    <citation type="submission" date="2019-08" db="EMBL/GenBank/DDBJ databases">
        <title>Deep-cultivation of Planctomycetes and their phenomic and genomic characterization uncovers novel biology.</title>
        <authorList>
            <person name="Wiegand S."/>
            <person name="Jogler M."/>
            <person name="Boedeker C."/>
            <person name="Pinto D."/>
            <person name="Vollmers J."/>
            <person name="Rivas-Marin E."/>
            <person name="Kohn T."/>
            <person name="Peeters S.H."/>
            <person name="Heuer A."/>
            <person name="Rast P."/>
            <person name="Oberbeckmann S."/>
            <person name="Bunk B."/>
            <person name="Jeske O."/>
            <person name="Meyerdierks A."/>
            <person name="Storesund J.E."/>
            <person name="Kallscheuer N."/>
            <person name="Luecker S."/>
            <person name="Lage O.M."/>
            <person name="Pohl T."/>
            <person name="Merkel B.J."/>
            <person name="Hornburger P."/>
            <person name="Mueller R.-W."/>
            <person name="Bruemmer F."/>
            <person name="Labrenz M."/>
            <person name="Spormann A.M."/>
            <person name="Op den Camp H."/>
            <person name="Overmann J."/>
            <person name="Amann R."/>
            <person name="Jetten M.S.M."/>
            <person name="Mascher T."/>
            <person name="Medema M.H."/>
            <person name="Devos D.P."/>
            <person name="Kaster A.-K."/>
            <person name="Ovreas L."/>
            <person name="Rohde M."/>
            <person name="Galperin M.Y."/>
            <person name="Jogler C."/>
        </authorList>
    </citation>
    <scope>NUCLEOTIDE SEQUENCE [LARGE SCALE GENOMIC DNA]</scope>
    <source>
        <strain evidence="1 2">UC8</strain>
    </source>
</reference>
<gene>
    <name evidence="1" type="ORF">UC8_38560</name>
</gene>
<keyword evidence="2" id="KW-1185">Reference proteome</keyword>
<name>A0A5B9QS05_9BACT</name>
<dbReference type="Proteomes" id="UP000325286">
    <property type="component" value="Chromosome"/>
</dbReference>
<sequence length="363" mass="39473">MGMPFGLNMGAVRPIGKIAGYDSQFQALLDDLALARSQGLVDVISTYDQAETGGLTIGAVKTGGYPLNPRFVMQAYRSIASNLELLNDVLDSTAIRALQSPENIESLVLKGVGDGAINNIPSLPLLESEELPQDALDARTCVARGRIGAVIKFSGFCESKELVPMYLTDGYSRTIASLINNTRDLLIAESDDQFWVHRNRVLSLAFETVLDPRTLDKLSIAEILKLRTREWGKFEQRRHDLISGAFELANAANESDDFNSFVKERLVEIRKTAAEIETQRKTLGFRIKCDLGAGALTGGLSLLTLQAPLNSVAAILALGGIWALHKTQSYAKEIGELKNTEKQANRGAGFAMSKMLGAIENQA</sequence>
<organism evidence="1 2">
    <name type="scientific">Roseimaritima ulvae</name>
    <dbReference type="NCBI Taxonomy" id="980254"/>
    <lineage>
        <taxon>Bacteria</taxon>
        <taxon>Pseudomonadati</taxon>
        <taxon>Planctomycetota</taxon>
        <taxon>Planctomycetia</taxon>
        <taxon>Pirellulales</taxon>
        <taxon>Pirellulaceae</taxon>
        <taxon>Roseimaritima</taxon>
    </lineage>
</organism>
<proteinExistence type="predicted"/>
<protein>
    <submittedName>
        <fullName evidence="1">Uncharacterized protein</fullName>
    </submittedName>
</protein>
<dbReference type="EMBL" id="CP042914">
    <property type="protein sequence ID" value="QEG41828.1"/>
    <property type="molecule type" value="Genomic_DNA"/>
</dbReference>